<dbReference type="CDD" id="cd00567">
    <property type="entry name" value="ACAD"/>
    <property type="match status" value="1"/>
</dbReference>
<dbReference type="eggNOG" id="COG1960">
    <property type="taxonomic scope" value="Bacteria"/>
</dbReference>
<evidence type="ECO:0000259" key="8">
    <source>
        <dbReference type="Pfam" id="PF00441"/>
    </source>
</evidence>
<dbReference type="InterPro" id="IPR009075">
    <property type="entry name" value="AcylCo_DH/oxidase_C"/>
</dbReference>
<evidence type="ECO:0000256" key="2">
    <source>
        <dbReference type="ARBA" id="ARBA00009347"/>
    </source>
</evidence>
<dbReference type="InterPro" id="IPR046373">
    <property type="entry name" value="Acyl-CoA_Oxase/DH_mid-dom_sf"/>
</dbReference>
<evidence type="ECO:0000256" key="5">
    <source>
        <dbReference type="ARBA" id="ARBA00022827"/>
    </source>
</evidence>
<dbReference type="Pfam" id="PF00441">
    <property type="entry name" value="Acyl-CoA_dh_1"/>
    <property type="match status" value="1"/>
</dbReference>
<evidence type="ECO:0000313" key="10">
    <source>
        <dbReference type="EMBL" id="ACU94576.1"/>
    </source>
</evidence>
<dbReference type="Gene3D" id="1.20.140.10">
    <property type="entry name" value="Butyryl-CoA Dehydrogenase, subunit A, domain 3"/>
    <property type="match status" value="1"/>
</dbReference>
<dbReference type="InterPro" id="IPR050741">
    <property type="entry name" value="Acyl-CoA_dehydrogenase"/>
</dbReference>
<protein>
    <recommendedName>
        <fullName evidence="3">Medium-chain specific acyl-CoA dehydrogenase, mitochondrial</fullName>
    </recommendedName>
</protein>
<dbReference type="GO" id="GO:0050660">
    <property type="term" value="F:flavin adenine dinucleotide binding"/>
    <property type="evidence" value="ECO:0007669"/>
    <property type="project" value="InterPro"/>
</dbReference>
<dbReference type="SUPFAM" id="SSF47203">
    <property type="entry name" value="Acyl-CoA dehydrogenase C-terminal domain-like"/>
    <property type="match status" value="1"/>
</dbReference>
<dbReference type="InterPro" id="IPR036250">
    <property type="entry name" value="AcylCo_DH-like_C"/>
</dbReference>
<dbReference type="InterPro" id="IPR009100">
    <property type="entry name" value="AcylCoA_DH/oxidase_NM_dom_sf"/>
</dbReference>
<accession>C7MNT6</accession>
<dbReference type="AlphaFoldDB" id="C7MNT6"/>
<reference evidence="10 11" key="1">
    <citation type="journal article" date="2009" name="Stand. Genomic Sci.">
        <title>Complete genome sequence of Cryptobacterium curtum type strain (12-3).</title>
        <authorList>
            <person name="Mavrommatis K."/>
            <person name="Pukall R."/>
            <person name="Rohde C."/>
            <person name="Chen F."/>
            <person name="Sims D."/>
            <person name="Brettin T."/>
            <person name="Kuske C."/>
            <person name="Detter J.C."/>
            <person name="Han C."/>
            <person name="Lapidus A."/>
            <person name="Copeland A."/>
            <person name="Glavina Del Rio T."/>
            <person name="Nolan M."/>
            <person name="Lucas S."/>
            <person name="Tice H."/>
            <person name="Cheng J.F."/>
            <person name="Bruce D."/>
            <person name="Goodwin L."/>
            <person name="Pitluck S."/>
            <person name="Ovchinnikova G."/>
            <person name="Pati A."/>
            <person name="Ivanova N."/>
            <person name="Chen A."/>
            <person name="Palaniappan K."/>
            <person name="Chain P."/>
            <person name="D'haeseleer P."/>
            <person name="Goker M."/>
            <person name="Bristow J."/>
            <person name="Eisen J.A."/>
            <person name="Markowitz V."/>
            <person name="Hugenholtz P."/>
            <person name="Rohde M."/>
            <person name="Klenk H.P."/>
            <person name="Kyrpides N.C."/>
        </authorList>
    </citation>
    <scope>NUCLEOTIDE SEQUENCE [LARGE SCALE GENOMIC DNA]</scope>
    <source>
        <strain evidence="11">ATCC 700683 / DSM 15641 / 12-3</strain>
    </source>
</reference>
<evidence type="ECO:0000259" key="9">
    <source>
        <dbReference type="Pfam" id="PF02770"/>
    </source>
</evidence>
<evidence type="ECO:0000256" key="7">
    <source>
        <dbReference type="RuleBase" id="RU362125"/>
    </source>
</evidence>
<sequence>MDFSLSNEQRSLVNSFKRFATEYLTVENIRQWQHDEGLPDKVRRAFVEEYYRHPQLAGFEDRSGSLLAQALINEEMCRVAGASLPFASDIMHVRILQEFAAASDKARPLIEEYRTSGKLAFSLAVTEPAAGSDTMGMKTKVTRRSNRLFLDGRKTFVENGEYAPQIMVAALDETNTQATERPHLSFWLVPLDTNGIEAYPIDKIGQKILPFADLSFSQVELDPSWRLDDTGMAGFPRLFHVFEISRTLVCAQSLGMAQAALEDAVHHAQQREAFGQAIGDFQQIEQLLVDMEINVRAMRALVYEAAWAFDASCSDKRLAVALMKRFVPQAACDVASRAMQILGGRGYTTYERASWIWQDCRGNQIADGTDQIMVRIASPLLKEKYQ</sequence>
<dbReference type="InterPro" id="IPR037069">
    <property type="entry name" value="AcylCoA_DH/ox_N_sf"/>
</dbReference>
<name>C7MNT6_CRYCD</name>
<dbReference type="Gene3D" id="1.10.540.10">
    <property type="entry name" value="Acyl-CoA dehydrogenase/oxidase, N-terminal domain"/>
    <property type="match status" value="1"/>
</dbReference>
<feature type="domain" description="Acyl-CoA dehydrogenase/oxidase C-terminal" evidence="8">
    <location>
        <begin position="234"/>
        <end position="376"/>
    </location>
</feature>
<comment type="similarity">
    <text evidence="2 7">Belongs to the acyl-CoA dehydrogenase family.</text>
</comment>
<keyword evidence="5 7" id="KW-0274">FAD</keyword>
<dbReference type="PROSITE" id="PS00072">
    <property type="entry name" value="ACYL_COA_DH_1"/>
    <property type="match status" value="1"/>
</dbReference>
<keyword evidence="6 7" id="KW-0560">Oxidoreductase</keyword>
<dbReference type="Proteomes" id="UP000000954">
    <property type="component" value="Chromosome"/>
</dbReference>
<gene>
    <name evidence="10" type="ordered locus">Ccur_08750</name>
</gene>
<evidence type="ECO:0000256" key="3">
    <source>
        <dbReference type="ARBA" id="ARBA00019125"/>
    </source>
</evidence>
<evidence type="ECO:0000256" key="1">
    <source>
        <dbReference type="ARBA" id="ARBA00001974"/>
    </source>
</evidence>
<dbReference type="EMBL" id="CP001682">
    <property type="protein sequence ID" value="ACU94576.1"/>
    <property type="molecule type" value="Genomic_DNA"/>
</dbReference>
<evidence type="ECO:0000256" key="6">
    <source>
        <dbReference type="ARBA" id="ARBA00023002"/>
    </source>
</evidence>
<proteinExistence type="inferred from homology"/>
<dbReference type="STRING" id="469378.Ccur_08750"/>
<dbReference type="SUPFAM" id="SSF56645">
    <property type="entry name" value="Acyl-CoA dehydrogenase NM domain-like"/>
    <property type="match status" value="1"/>
</dbReference>
<dbReference type="HOGENOM" id="CLU_018204_0_2_11"/>
<dbReference type="PANTHER" id="PTHR48083:SF2">
    <property type="entry name" value="MEDIUM-CHAIN SPECIFIC ACYL-COA DEHYDROGENASE, MITOCHONDRIAL"/>
    <property type="match status" value="1"/>
</dbReference>
<evidence type="ECO:0000313" key="11">
    <source>
        <dbReference type="Proteomes" id="UP000000954"/>
    </source>
</evidence>
<dbReference type="GO" id="GO:0005737">
    <property type="term" value="C:cytoplasm"/>
    <property type="evidence" value="ECO:0007669"/>
    <property type="project" value="TreeGrafter"/>
</dbReference>
<dbReference type="InterPro" id="IPR006089">
    <property type="entry name" value="Acyl-CoA_DH_CS"/>
</dbReference>
<dbReference type="OrthoDB" id="3176804at2"/>
<dbReference type="InterPro" id="IPR006091">
    <property type="entry name" value="Acyl-CoA_Oxase/DH_mid-dom"/>
</dbReference>
<dbReference type="GO" id="GO:0033539">
    <property type="term" value="P:fatty acid beta-oxidation using acyl-CoA dehydrogenase"/>
    <property type="evidence" value="ECO:0007669"/>
    <property type="project" value="TreeGrafter"/>
</dbReference>
<feature type="domain" description="Acyl-CoA oxidase/dehydrogenase middle" evidence="9">
    <location>
        <begin position="123"/>
        <end position="219"/>
    </location>
</feature>
<keyword evidence="4 7" id="KW-0285">Flavoprotein</keyword>
<dbReference type="Gene3D" id="2.40.110.10">
    <property type="entry name" value="Butyryl-CoA Dehydrogenase, subunit A, domain 2"/>
    <property type="match status" value="1"/>
</dbReference>
<keyword evidence="11" id="KW-1185">Reference proteome</keyword>
<dbReference type="PANTHER" id="PTHR48083">
    <property type="entry name" value="MEDIUM-CHAIN SPECIFIC ACYL-COA DEHYDROGENASE, MITOCHONDRIAL-RELATED"/>
    <property type="match status" value="1"/>
</dbReference>
<dbReference type="GO" id="GO:0003995">
    <property type="term" value="F:acyl-CoA dehydrogenase activity"/>
    <property type="evidence" value="ECO:0007669"/>
    <property type="project" value="InterPro"/>
</dbReference>
<comment type="cofactor">
    <cofactor evidence="1 7">
        <name>FAD</name>
        <dbReference type="ChEBI" id="CHEBI:57692"/>
    </cofactor>
</comment>
<dbReference type="Pfam" id="PF02770">
    <property type="entry name" value="Acyl-CoA_dh_M"/>
    <property type="match status" value="1"/>
</dbReference>
<organism evidence="10 11">
    <name type="scientific">Cryptobacterium curtum (strain ATCC 700683 / DSM 15641 / CCUG 43107 / 12-3)</name>
    <dbReference type="NCBI Taxonomy" id="469378"/>
    <lineage>
        <taxon>Bacteria</taxon>
        <taxon>Bacillati</taxon>
        <taxon>Actinomycetota</taxon>
        <taxon>Coriobacteriia</taxon>
        <taxon>Eggerthellales</taxon>
        <taxon>Eggerthellaceae</taxon>
        <taxon>Cryptobacterium</taxon>
    </lineage>
</organism>
<evidence type="ECO:0000256" key="4">
    <source>
        <dbReference type="ARBA" id="ARBA00022630"/>
    </source>
</evidence>
<dbReference type="KEGG" id="ccu:Ccur_08750"/>
<dbReference type="RefSeq" id="WP_012803263.1">
    <property type="nucleotide sequence ID" value="NC_013170.1"/>
</dbReference>